<dbReference type="RefSeq" id="WP_138789923.1">
    <property type="nucleotide sequence ID" value="NZ_JBHTGQ010000039.1"/>
</dbReference>
<accession>A0ABW2V506</accession>
<comment type="caution">
    <text evidence="6">The sequence shown here is derived from an EMBL/GenBank/DDBJ whole genome shotgun (WGS) entry which is preliminary data.</text>
</comment>
<keyword evidence="6" id="KW-0969">Cilium</keyword>
<dbReference type="PANTHER" id="PTHR42792">
    <property type="entry name" value="FLAGELLIN"/>
    <property type="match status" value="1"/>
</dbReference>
<evidence type="ECO:0000313" key="7">
    <source>
        <dbReference type="Proteomes" id="UP001596528"/>
    </source>
</evidence>
<dbReference type="Pfam" id="PF00700">
    <property type="entry name" value="Flagellin_C"/>
    <property type="match status" value="1"/>
</dbReference>
<evidence type="ECO:0000256" key="3">
    <source>
        <dbReference type="ARBA" id="ARBA00023143"/>
    </source>
</evidence>
<protein>
    <submittedName>
        <fullName evidence="6">Flagellar hook-associated protein FlgL</fullName>
    </submittedName>
</protein>
<keyword evidence="6" id="KW-0966">Cell projection</keyword>
<dbReference type="PANTHER" id="PTHR42792:SF1">
    <property type="entry name" value="FLAGELLAR HOOK-ASSOCIATED PROTEIN 3"/>
    <property type="match status" value="1"/>
</dbReference>
<dbReference type="PRINTS" id="PR00207">
    <property type="entry name" value="FLAGELLIN"/>
</dbReference>
<evidence type="ECO:0000313" key="6">
    <source>
        <dbReference type="EMBL" id="MFC7751201.1"/>
    </source>
</evidence>
<keyword evidence="6" id="KW-0282">Flagellum</keyword>
<dbReference type="InterPro" id="IPR001029">
    <property type="entry name" value="Flagellin_N"/>
</dbReference>
<dbReference type="NCBIfam" id="TIGR02550">
    <property type="entry name" value="flagell_flgL"/>
    <property type="match status" value="1"/>
</dbReference>
<reference evidence="7" key="1">
    <citation type="journal article" date="2019" name="Int. J. Syst. Evol. Microbiol.">
        <title>The Global Catalogue of Microorganisms (GCM) 10K type strain sequencing project: providing services to taxonomists for standard genome sequencing and annotation.</title>
        <authorList>
            <consortium name="The Broad Institute Genomics Platform"/>
            <consortium name="The Broad Institute Genome Sequencing Center for Infectious Disease"/>
            <person name="Wu L."/>
            <person name="Ma J."/>
        </authorList>
    </citation>
    <scope>NUCLEOTIDE SEQUENCE [LARGE SCALE GENOMIC DNA]</scope>
    <source>
        <strain evidence="7">JCM 18657</strain>
    </source>
</reference>
<comment type="similarity">
    <text evidence="2">Belongs to the bacterial flagellin family.</text>
</comment>
<dbReference type="Gene3D" id="1.20.1330.10">
    <property type="entry name" value="f41 fragment of flagellin, N-terminal domain"/>
    <property type="match status" value="1"/>
</dbReference>
<keyword evidence="7" id="KW-1185">Reference proteome</keyword>
<evidence type="ECO:0000256" key="1">
    <source>
        <dbReference type="ARBA" id="ARBA00004365"/>
    </source>
</evidence>
<dbReference type="Pfam" id="PF00669">
    <property type="entry name" value="Flagellin_N"/>
    <property type="match status" value="1"/>
</dbReference>
<dbReference type="InterPro" id="IPR013384">
    <property type="entry name" value="Flagell_FlgL"/>
</dbReference>
<keyword evidence="3" id="KW-0975">Bacterial flagellum</keyword>
<name>A0ABW2V506_9BACL</name>
<dbReference type="InterPro" id="IPR046358">
    <property type="entry name" value="Flagellin_C"/>
</dbReference>
<dbReference type="SUPFAM" id="SSF64518">
    <property type="entry name" value="Phase 1 flagellin"/>
    <property type="match status" value="1"/>
</dbReference>
<evidence type="ECO:0000259" key="5">
    <source>
        <dbReference type="Pfam" id="PF00700"/>
    </source>
</evidence>
<evidence type="ECO:0000259" key="4">
    <source>
        <dbReference type="Pfam" id="PF00669"/>
    </source>
</evidence>
<comment type="subcellular location">
    <subcellularLocation>
        <location evidence="1">Bacterial flagellum</location>
    </subcellularLocation>
</comment>
<feature type="domain" description="Flagellin C-terminal" evidence="5">
    <location>
        <begin position="218"/>
        <end position="298"/>
    </location>
</feature>
<sequence>MPLRVTQGMLNNQFMRNLSNNMRRMDVIQDQLSTGRRINKPSDDPVGITYSLRYRSELSANEQYQRNTDAALSWLDQTDSSLNQAGEILQRVRELTVQGSNGTNPPAAMDAIRKEIEQLKQQLVDVASTTLDGKYIFNGQKTDQPPYPSVDNAAGAVTDPFSIPFEVGLNVEIPVNLTGNDVFGKPTDPDNLFQVLDDLMAHLAANDHGEVSKILGRLDSRMEKFLGFRSEIGARINRIEMMQGRLEDLGINLTSLQSKVEDADMSKLITQLKMDESVYQASLAIGSRLIQPSLIDFLR</sequence>
<proteinExistence type="inferred from homology"/>
<dbReference type="EMBL" id="JBHTGQ010000039">
    <property type="protein sequence ID" value="MFC7751201.1"/>
    <property type="molecule type" value="Genomic_DNA"/>
</dbReference>
<dbReference type="InterPro" id="IPR001492">
    <property type="entry name" value="Flagellin"/>
</dbReference>
<organism evidence="6 7">
    <name type="scientific">Paenibacillus thermoaerophilus</name>
    <dbReference type="NCBI Taxonomy" id="1215385"/>
    <lineage>
        <taxon>Bacteria</taxon>
        <taxon>Bacillati</taxon>
        <taxon>Bacillota</taxon>
        <taxon>Bacilli</taxon>
        <taxon>Bacillales</taxon>
        <taxon>Paenibacillaceae</taxon>
        <taxon>Paenibacillus</taxon>
    </lineage>
</organism>
<dbReference type="Proteomes" id="UP001596528">
    <property type="component" value="Unassembled WGS sequence"/>
</dbReference>
<gene>
    <name evidence="6" type="primary">flgL</name>
    <name evidence="6" type="ORF">ACFQWB_14875</name>
</gene>
<evidence type="ECO:0000256" key="2">
    <source>
        <dbReference type="ARBA" id="ARBA00005709"/>
    </source>
</evidence>
<feature type="domain" description="Flagellin N-terminal" evidence="4">
    <location>
        <begin position="9"/>
        <end position="142"/>
    </location>
</feature>